<evidence type="ECO:0000313" key="2">
    <source>
        <dbReference type="Proteomes" id="UP001153332"/>
    </source>
</evidence>
<accession>A0ACC2JH19</accession>
<keyword evidence="2" id="KW-1185">Reference proteome</keyword>
<evidence type="ECO:0000313" key="1">
    <source>
        <dbReference type="EMBL" id="KAJ8126730.1"/>
    </source>
</evidence>
<reference evidence="1" key="1">
    <citation type="submission" date="2022-12" db="EMBL/GenBank/DDBJ databases">
        <title>Genome Sequence of Lasiodiplodia mahajangana.</title>
        <authorList>
            <person name="Buettner E."/>
        </authorList>
    </citation>
    <scope>NUCLEOTIDE SEQUENCE</scope>
    <source>
        <strain evidence="1">VT137</strain>
    </source>
</reference>
<protein>
    <submittedName>
        <fullName evidence="1">Uncharacterized protein</fullName>
    </submittedName>
</protein>
<comment type="caution">
    <text evidence="1">The sequence shown here is derived from an EMBL/GenBank/DDBJ whole genome shotgun (WGS) entry which is preliminary data.</text>
</comment>
<gene>
    <name evidence="1" type="ORF">O1611_g6907</name>
</gene>
<sequence length="488" mass="53509">MYNYVRFYVELISQDLEAGGQVFGELTHFKDDLGELNIISRFKEWVLTAFEDESNILAPMLFAIKETYNLQQHSNTNSRTQIVDTAPEPQGQQDDLGNGQRLEATVTDNPILDDAPVFAPLLSQLVYRLDDSIMDFKPTPKDHAAMLGSGKMTLAAHLLTLAQSTGRHELCTSVLSNLIPCIESIGHELSVSQHVARVGAVNTFGDEQLNVDILAEQAIRRCIAKCPSVLAASSEEDPKEQPVQQLDPSQKSTNATAEQYTLAFDPLDGSSIIAANWTVGTIIGIWDGPSALDRSPKVNQIAAVLGIYGPRTTAIVAVRLPGFDPICFEVGLGRVMESDGTTKFLSEMIRTEVKLLFPPFTTRYFAPANLRAAAEDEKYMRLITSFIQKKYTLRYSGGLVPDIYHMLVKGHGVYISPVTSASKAKLRRLYELLPIALIIECCGGRAVDPTTGVDILDNAVKHCDERAGLLCGSKEEVDEVVNAMINSS</sequence>
<dbReference type="EMBL" id="JAPUUL010001721">
    <property type="protein sequence ID" value="KAJ8126730.1"/>
    <property type="molecule type" value="Genomic_DNA"/>
</dbReference>
<dbReference type="Proteomes" id="UP001153332">
    <property type="component" value="Unassembled WGS sequence"/>
</dbReference>
<organism evidence="1 2">
    <name type="scientific">Lasiodiplodia mahajangana</name>
    <dbReference type="NCBI Taxonomy" id="1108764"/>
    <lineage>
        <taxon>Eukaryota</taxon>
        <taxon>Fungi</taxon>
        <taxon>Dikarya</taxon>
        <taxon>Ascomycota</taxon>
        <taxon>Pezizomycotina</taxon>
        <taxon>Dothideomycetes</taxon>
        <taxon>Dothideomycetes incertae sedis</taxon>
        <taxon>Botryosphaeriales</taxon>
        <taxon>Botryosphaeriaceae</taxon>
        <taxon>Lasiodiplodia</taxon>
    </lineage>
</organism>
<proteinExistence type="predicted"/>
<name>A0ACC2JH19_9PEZI</name>